<keyword evidence="2" id="KW-1133">Transmembrane helix</keyword>
<dbReference type="RefSeq" id="WP_377336945.1">
    <property type="nucleotide sequence ID" value="NZ_JBHLUE010000004.1"/>
</dbReference>
<evidence type="ECO:0000313" key="4">
    <source>
        <dbReference type="Proteomes" id="UP001589894"/>
    </source>
</evidence>
<feature type="transmembrane region" description="Helical" evidence="2">
    <location>
        <begin position="390"/>
        <end position="409"/>
    </location>
</feature>
<evidence type="ECO:0008006" key="5">
    <source>
        <dbReference type="Google" id="ProtNLM"/>
    </source>
</evidence>
<keyword evidence="2" id="KW-0812">Transmembrane</keyword>
<feature type="transmembrane region" description="Helical" evidence="2">
    <location>
        <begin position="161"/>
        <end position="186"/>
    </location>
</feature>
<feature type="compositionally biased region" description="Low complexity" evidence="1">
    <location>
        <begin position="36"/>
        <end position="53"/>
    </location>
</feature>
<feature type="transmembrane region" description="Helical" evidence="2">
    <location>
        <begin position="71"/>
        <end position="93"/>
    </location>
</feature>
<feature type="transmembrane region" description="Helical" evidence="2">
    <location>
        <begin position="465"/>
        <end position="482"/>
    </location>
</feature>
<evidence type="ECO:0000313" key="3">
    <source>
        <dbReference type="EMBL" id="MFC0564005.1"/>
    </source>
</evidence>
<keyword evidence="4" id="KW-1185">Reference proteome</keyword>
<feature type="transmembrane region" description="Helical" evidence="2">
    <location>
        <begin position="264"/>
        <end position="281"/>
    </location>
</feature>
<feature type="transmembrane region" description="Helical" evidence="2">
    <location>
        <begin position="193"/>
        <end position="212"/>
    </location>
</feature>
<name>A0ABV6NTC0_9ACTN</name>
<feature type="transmembrane region" description="Helical" evidence="2">
    <location>
        <begin position="218"/>
        <end position="236"/>
    </location>
</feature>
<organism evidence="3 4">
    <name type="scientific">Plantactinospora siamensis</name>
    <dbReference type="NCBI Taxonomy" id="555372"/>
    <lineage>
        <taxon>Bacteria</taxon>
        <taxon>Bacillati</taxon>
        <taxon>Actinomycetota</taxon>
        <taxon>Actinomycetes</taxon>
        <taxon>Micromonosporales</taxon>
        <taxon>Micromonosporaceae</taxon>
        <taxon>Plantactinospora</taxon>
    </lineage>
</organism>
<accession>A0ABV6NTC0</accession>
<dbReference type="Proteomes" id="UP001589894">
    <property type="component" value="Unassembled WGS sequence"/>
</dbReference>
<sequence>MESTTARPAVVDPDRPTDATNGARQPAEGDAPEPIGTDTEPAEPAEAATADDGAAADRDSRTETRRSPRRWLPDVAAVLGYLAAAMLVFGPLWRDPNGRTPITNDTDATLFRWMMAHSVRVLTHLENPLLSDRMNQPDGISVIANTSVLGLGIPLSPVTMLWGPAVSALVLMVLALAGTATAWYFVFSRCLAFARPAAFAGAALAGFCPGLVSHSVHPNLAVNFMLPLILAAVFRLGTTARPLRAGLVLGLMIAYQVFIGEETLFVTALMTVICLVVWGVQRPREVTRRWRPFLLGSVTAALVALVLVAYPLYVQFTGPGSYQRIPGVQNYGADLLSFVSYSPLSLGGDPDAKLRLAGNYSELNTFYGWPLLIAVLAVVAWLWRGLWVRIGAVAAVVLIALSLGHDIRIDGRYTGVVGPWLLLSKAPLFESMVTGRLGMLAGAALGLIVAAGLTELLRDGARRPLRLGLAAVLIGTMVPLIPRPMPTLPMVQLPVALADGRWRQYLGDNEAVLPVPPMKPEVLASMSWAADTDLGFKVSHSYILAPDPVRGHGWARFSTISTATEAMLNQVAKTGKPARVTPAQRAQARIDLRHRNVGLLTLEAGRPNADALRSTVDELLNQPGQRVGDLWLWDVGQG</sequence>
<comment type="caution">
    <text evidence="3">The sequence shown here is derived from an EMBL/GenBank/DDBJ whole genome shotgun (WGS) entry which is preliminary data.</text>
</comment>
<feature type="compositionally biased region" description="Basic and acidic residues" evidence="1">
    <location>
        <begin position="55"/>
        <end position="66"/>
    </location>
</feature>
<proteinExistence type="predicted"/>
<keyword evidence="2" id="KW-0472">Membrane</keyword>
<gene>
    <name evidence="3" type="ORF">ACFFHU_07470</name>
</gene>
<feature type="transmembrane region" description="Helical" evidence="2">
    <location>
        <begin position="429"/>
        <end position="453"/>
    </location>
</feature>
<feature type="transmembrane region" description="Helical" evidence="2">
    <location>
        <begin position="293"/>
        <end position="313"/>
    </location>
</feature>
<evidence type="ECO:0000256" key="2">
    <source>
        <dbReference type="SAM" id="Phobius"/>
    </source>
</evidence>
<dbReference type="EMBL" id="JBHLUE010000004">
    <property type="protein sequence ID" value="MFC0564005.1"/>
    <property type="molecule type" value="Genomic_DNA"/>
</dbReference>
<protein>
    <recommendedName>
        <fullName evidence="5">Glycosyl transferase</fullName>
    </recommendedName>
</protein>
<feature type="transmembrane region" description="Helical" evidence="2">
    <location>
        <begin position="366"/>
        <end position="383"/>
    </location>
</feature>
<feature type="region of interest" description="Disordered" evidence="1">
    <location>
        <begin position="1"/>
        <end position="68"/>
    </location>
</feature>
<reference evidence="3 4" key="1">
    <citation type="submission" date="2024-09" db="EMBL/GenBank/DDBJ databases">
        <authorList>
            <person name="Sun Q."/>
            <person name="Mori K."/>
        </authorList>
    </citation>
    <scope>NUCLEOTIDE SEQUENCE [LARGE SCALE GENOMIC DNA]</scope>
    <source>
        <strain evidence="3 4">TBRC 2205</strain>
    </source>
</reference>
<evidence type="ECO:0000256" key="1">
    <source>
        <dbReference type="SAM" id="MobiDB-lite"/>
    </source>
</evidence>